<dbReference type="Proteomes" id="UP001153954">
    <property type="component" value="Unassembled WGS sequence"/>
</dbReference>
<gene>
    <name evidence="2" type="ORF">EEDITHA_LOCUS2814</name>
</gene>
<reference evidence="2" key="1">
    <citation type="submission" date="2022-03" db="EMBL/GenBank/DDBJ databases">
        <authorList>
            <person name="Tunstrom K."/>
        </authorList>
    </citation>
    <scope>NUCLEOTIDE SEQUENCE</scope>
</reference>
<name>A0AAU9TFQ5_EUPED</name>
<dbReference type="EMBL" id="CAKOGL010000005">
    <property type="protein sequence ID" value="CAH2086434.1"/>
    <property type="molecule type" value="Genomic_DNA"/>
</dbReference>
<keyword evidence="3" id="KW-1185">Reference proteome</keyword>
<protein>
    <submittedName>
        <fullName evidence="2">Uncharacterized protein</fullName>
    </submittedName>
</protein>
<comment type="caution">
    <text evidence="2">The sequence shown here is derived from an EMBL/GenBank/DDBJ whole genome shotgun (WGS) entry which is preliminary data.</text>
</comment>
<dbReference type="AlphaFoldDB" id="A0AAU9TFQ5"/>
<sequence length="73" mass="8123">MLQATWCKCWAGGAGHLRARARGDAADSLSSGRGRRHASERKLAAASERVPRVERRAPYRPTVRAIHRYSPLL</sequence>
<evidence type="ECO:0000313" key="3">
    <source>
        <dbReference type="Proteomes" id="UP001153954"/>
    </source>
</evidence>
<proteinExistence type="predicted"/>
<accession>A0AAU9TFQ5</accession>
<evidence type="ECO:0000256" key="1">
    <source>
        <dbReference type="SAM" id="MobiDB-lite"/>
    </source>
</evidence>
<organism evidence="2 3">
    <name type="scientific">Euphydryas editha</name>
    <name type="common">Edith's checkerspot</name>
    <dbReference type="NCBI Taxonomy" id="104508"/>
    <lineage>
        <taxon>Eukaryota</taxon>
        <taxon>Metazoa</taxon>
        <taxon>Ecdysozoa</taxon>
        <taxon>Arthropoda</taxon>
        <taxon>Hexapoda</taxon>
        <taxon>Insecta</taxon>
        <taxon>Pterygota</taxon>
        <taxon>Neoptera</taxon>
        <taxon>Endopterygota</taxon>
        <taxon>Lepidoptera</taxon>
        <taxon>Glossata</taxon>
        <taxon>Ditrysia</taxon>
        <taxon>Papilionoidea</taxon>
        <taxon>Nymphalidae</taxon>
        <taxon>Nymphalinae</taxon>
        <taxon>Euphydryas</taxon>
    </lineage>
</organism>
<feature type="region of interest" description="Disordered" evidence="1">
    <location>
        <begin position="21"/>
        <end position="49"/>
    </location>
</feature>
<evidence type="ECO:0000313" key="2">
    <source>
        <dbReference type="EMBL" id="CAH2086434.1"/>
    </source>
</evidence>